<feature type="transmembrane region" description="Helical" evidence="1">
    <location>
        <begin position="54"/>
        <end position="74"/>
    </location>
</feature>
<dbReference type="EMBL" id="JASPKY010000148">
    <property type="protein sequence ID" value="KAK9730331.1"/>
    <property type="molecule type" value="Genomic_DNA"/>
</dbReference>
<comment type="caution">
    <text evidence="2">The sequence shown here is derived from an EMBL/GenBank/DDBJ whole genome shotgun (WGS) entry which is preliminary data.</text>
</comment>
<gene>
    <name evidence="2" type="ORF">QE152_g15297</name>
</gene>
<evidence type="ECO:0000256" key="1">
    <source>
        <dbReference type="SAM" id="Phobius"/>
    </source>
</evidence>
<evidence type="ECO:0000313" key="3">
    <source>
        <dbReference type="Proteomes" id="UP001458880"/>
    </source>
</evidence>
<name>A0AAW1L629_POPJA</name>
<evidence type="ECO:0008006" key="4">
    <source>
        <dbReference type="Google" id="ProtNLM"/>
    </source>
</evidence>
<dbReference type="AlphaFoldDB" id="A0AAW1L629"/>
<feature type="transmembrane region" description="Helical" evidence="1">
    <location>
        <begin position="12"/>
        <end position="34"/>
    </location>
</feature>
<keyword evidence="1" id="KW-1133">Transmembrane helix</keyword>
<sequence>MLLVYFTMALTAYMIIGSFLPMFVNISLIIPAPFNFGDYDIIYQFAHFFATGYMAFNTLGLDMLYLTLLSLCVAQLNILGGRLTTVLEDAMQNCNNKEAIVLETSNILREIVILHDRINQ</sequence>
<dbReference type="Proteomes" id="UP001458880">
    <property type="component" value="Unassembled WGS sequence"/>
</dbReference>
<keyword evidence="1" id="KW-0812">Transmembrane</keyword>
<keyword evidence="1" id="KW-0472">Membrane</keyword>
<evidence type="ECO:0000313" key="2">
    <source>
        <dbReference type="EMBL" id="KAK9730331.1"/>
    </source>
</evidence>
<reference evidence="2 3" key="1">
    <citation type="journal article" date="2024" name="BMC Genomics">
        <title>De novo assembly and annotation of Popillia japonica's genome with initial clues to its potential as an invasive pest.</title>
        <authorList>
            <person name="Cucini C."/>
            <person name="Boschi S."/>
            <person name="Funari R."/>
            <person name="Cardaioli E."/>
            <person name="Iannotti N."/>
            <person name="Marturano G."/>
            <person name="Paoli F."/>
            <person name="Bruttini M."/>
            <person name="Carapelli A."/>
            <person name="Frati F."/>
            <person name="Nardi F."/>
        </authorList>
    </citation>
    <scope>NUCLEOTIDE SEQUENCE [LARGE SCALE GENOMIC DNA]</scope>
    <source>
        <strain evidence="2">DMR45628</strain>
    </source>
</reference>
<organism evidence="2 3">
    <name type="scientific">Popillia japonica</name>
    <name type="common">Japanese beetle</name>
    <dbReference type="NCBI Taxonomy" id="7064"/>
    <lineage>
        <taxon>Eukaryota</taxon>
        <taxon>Metazoa</taxon>
        <taxon>Ecdysozoa</taxon>
        <taxon>Arthropoda</taxon>
        <taxon>Hexapoda</taxon>
        <taxon>Insecta</taxon>
        <taxon>Pterygota</taxon>
        <taxon>Neoptera</taxon>
        <taxon>Endopterygota</taxon>
        <taxon>Coleoptera</taxon>
        <taxon>Polyphaga</taxon>
        <taxon>Scarabaeiformia</taxon>
        <taxon>Scarabaeidae</taxon>
        <taxon>Rutelinae</taxon>
        <taxon>Popillia</taxon>
    </lineage>
</organism>
<proteinExistence type="predicted"/>
<protein>
    <recommendedName>
        <fullName evidence="4">Odorant receptor</fullName>
    </recommendedName>
</protein>
<accession>A0AAW1L629</accession>
<keyword evidence="3" id="KW-1185">Reference proteome</keyword>